<reference evidence="11 12" key="1">
    <citation type="journal article" date="2016" name="Nat. Commun.">
        <title>Thousands of microbial genomes shed light on interconnected biogeochemical processes in an aquifer system.</title>
        <authorList>
            <person name="Anantharaman K."/>
            <person name="Brown C.T."/>
            <person name="Hug L.A."/>
            <person name="Sharon I."/>
            <person name="Castelle C.J."/>
            <person name="Probst A.J."/>
            <person name="Thomas B.C."/>
            <person name="Singh A."/>
            <person name="Wilkins M.J."/>
            <person name="Karaoz U."/>
            <person name="Brodie E.L."/>
            <person name="Williams K.H."/>
            <person name="Hubbard S.S."/>
            <person name="Banfield J.F."/>
        </authorList>
    </citation>
    <scope>NUCLEOTIDE SEQUENCE [LARGE SCALE GENOMIC DNA]</scope>
</reference>
<dbReference type="InterPro" id="IPR001173">
    <property type="entry name" value="Glyco_trans_2-like"/>
</dbReference>
<dbReference type="EMBL" id="MGAR01000032">
    <property type="protein sequence ID" value="OGK51294.1"/>
    <property type="molecule type" value="Genomic_DNA"/>
</dbReference>
<keyword evidence="3" id="KW-0328">Glycosyltransferase</keyword>
<gene>
    <name evidence="11" type="ORF">A2966_03605</name>
</gene>
<evidence type="ECO:0000256" key="3">
    <source>
        <dbReference type="ARBA" id="ARBA00022676"/>
    </source>
</evidence>
<evidence type="ECO:0000256" key="2">
    <source>
        <dbReference type="ARBA" id="ARBA00022475"/>
    </source>
</evidence>
<feature type="domain" description="Glycosyltransferase 2-like" evidence="10">
    <location>
        <begin position="4"/>
        <end position="163"/>
    </location>
</feature>
<evidence type="ECO:0000313" key="11">
    <source>
        <dbReference type="EMBL" id="OGK51294.1"/>
    </source>
</evidence>
<dbReference type="FunFam" id="3.90.550.10:FF:000079">
    <property type="entry name" value="Probable glycosyl transferase"/>
    <property type="match status" value="1"/>
</dbReference>
<dbReference type="GO" id="GO:0005886">
    <property type="term" value="C:plasma membrane"/>
    <property type="evidence" value="ECO:0007669"/>
    <property type="project" value="UniProtKB-SubCell"/>
</dbReference>
<keyword evidence="6 9" id="KW-1133">Transmembrane helix</keyword>
<feature type="transmembrane region" description="Helical" evidence="9">
    <location>
        <begin position="260"/>
        <end position="287"/>
    </location>
</feature>
<dbReference type="Proteomes" id="UP000176480">
    <property type="component" value="Unassembled WGS sequence"/>
</dbReference>
<keyword evidence="4 11" id="KW-0808">Transferase</keyword>
<dbReference type="Pfam" id="PF00535">
    <property type="entry name" value="Glycos_transf_2"/>
    <property type="match status" value="1"/>
</dbReference>
<evidence type="ECO:0000313" key="12">
    <source>
        <dbReference type="Proteomes" id="UP000176480"/>
    </source>
</evidence>
<protein>
    <submittedName>
        <fullName evidence="11">Glycosyl transferase</fullName>
    </submittedName>
</protein>
<keyword evidence="2" id="KW-1003">Cell membrane</keyword>
<dbReference type="STRING" id="1802067.A2966_03605"/>
<evidence type="ECO:0000256" key="1">
    <source>
        <dbReference type="ARBA" id="ARBA00004651"/>
    </source>
</evidence>
<keyword evidence="5 9" id="KW-0812">Transmembrane</keyword>
<evidence type="ECO:0000256" key="4">
    <source>
        <dbReference type="ARBA" id="ARBA00022679"/>
    </source>
</evidence>
<evidence type="ECO:0000256" key="9">
    <source>
        <dbReference type="SAM" id="Phobius"/>
    </source>
</evidence>
<dbReference type="GO" id="GO:0016757">
    <property type="term" value="F:glycosyltransferase activity"/>
    <property type="evidence" value="ECO:0007669"/>
    <property type="project" value="UniProtKB-KW"/>
</dbReference>
<dbReference type="InterPro" id="IPR029044">
    <property type="entry name" value="Nucleotide-diphossugar_trans"/>
</dbReference>
<keyword evidence="7 9" id="KW-0472">Membrane</keyword>
<comment type="caution">
    <text evidence="11">The sequence shown here is derived from an EMBL/GenBank/DDBJ whole genome shotgun (WGS) entry which is preliminary data.</text>
</comment>
<sequence length="308" mass="35474">MKYSVILPVYNEEENLSTLYDRVSDALKKLKCDYELIFVNDGSRDHTPELLNKLHSKDKSVKIINFSRNFGHQTAVTAGLQHCSGDYIAIMDADLQDPPEILAQFFAKLDDDYDVVYAIRTKRKESYLKRMGYDTFYRFLHFIANIDIPLDSGDFCVMNKKVVAALNSLPERNRFVRGLRSWVGFRQIGIEYERASRHAGESKYPISKLFKLAFDGIFSFSYVPLQMMFVVGFIAINMSILATIWVIYQRFFTENYAQVPGFATTVILVTFIGGVQLFSLGVVGEYMKRMFDEIKQRPQYIIDSTSGF</sequence>
<organism evidence="11 12">
    <name type="scientific">Candidatus Roizmanbacteria bacterium RIFCSPLOWO2_01_FULL_41_22</name>
    <dbReference type="NCBI Taxonomy" id="1802067"/>
    <lineage>
        <taxon>Bacteria</taxon>
        <taxon>Candidatus Roizmaniibacteriota</taxon>
    </lineage>
</organism>
<dbReference type="InterPro" id="IPR050256">
    <property type="entry name" value="Glycosyltransferase_2"/>
</dbReference>
<dbReference type="SUPFAM" id="SSF53448">
    <property type="entry name" value="Nucleotide-diphospho-sugar transferases"/>
    <property type="match status" value="1"/>
</dbReference>
<dbReference type="CDD" id="cd04187">
    <property type="entry name" value="DPM1_like_bac"/>
    <property type="match status" value="1"/>
</dbReference>
<comment type="subcellular location">
    <subcellularLocation>
        <location evidence="1">Cell membrane</location>
        <topology evidence="1">Multi-pass membrane protein</topology>
    </subcellularLocation>
</comment>
<dbReference type="PANTHER" id="PTHR48090:SF1">
    <property type="entry name" value="PROPHAGE BACTOPRENOL GLUCOSYL TRANSFERASE HOMOLOG"/>
    <property type="match status" value="1"/>
</dbReference>
<evidence type="ECO:0000256" key="6">
    <source>
        <dbReference type="ARBA" id="ARBA00022989"/>
    </source>
</evidence>
<proteinExistence type="inferred from homology"/>
<evidence type="ECO:0000256" key="5">
    <source>
        <dbReference type="ARBA" id="ARBA00022692"/>
    </source>
</evidence>
<evidence type="ECO:0000256" key="8">
    <source>
        <dbReference type="ARBA" id="ARBA00038152"/>
    </source>
</evidence>
<evidence type="ECO:0000259" key="10">
    <source>
        <dbReference type="Pfam" id="PF00535"/>
    </source>
</evidence>
<comment type="similarity">
    <text evidence="8">Belongs to the glycosyltransferase 2 family. GtrB subfamily.</text>
</comment>
<dbReference type="Gene3D" id="3.90.550.10">
    <property type="entry name" value="Spore Coat Polysaccharide Biosynthesis Protein SpsA, Chain A"/>
    <property type="match status" value="1"/>
</dbReference>
<dbReference type="AlphaFoldDB" id="A0A1F7J6R6"/>
<name>A0A1F7J6R6_9BACT</name>
<accession>A0A1F7J6R6</accession>
<dbReference type="PANTHER" id="PTHR48090">
    <property type="entry name" value="UNDECAPRENYL-PHOSPHATE 4-DEOXY-4-FORMAMIDO-L-ARABINOSE TRANSFERASE-RELATED"/>
    <property type="match status" value="1"/>
</dbReference>
<evidence type="ECO:0000256" key="7">
    <source>
        <dbReference type="ARBA" id="ARBA00023136"/>
    </source>
</evidence>
<feature type="transmembrane region" description="Helical" evidence="9">
    <location>
        <begin position="227"/>
        <end position="248"/>
    </location>
</feature>